<sequence>MAAKSPVILILGYGANIGQSVARKFSSQGYRVAVAARSVKEADSTDTQLNIPSDFTKTNDIVNAFDKVKKEFGTPSVVVYNASAGNFSPAKDPFDLPLEDFNNNVTINIRSAFVAAQQAVAGFAQLPDSASRTFIYTGNFLNVAMLPQFLAAGIGKSGAAHMIWNASAAYKERGYKQSRFYYVDERKPEGGPIYRVNGDAHGEMYWKLSQDKEQGEWLQTFVKGEGYKKFDTIYTPLS</sequence>
<accession>A0A4E9EGI9</accession>
<evidence type="ECO:0000256" key="2">
    <source>
        <dbReference type="ARBA" id="ARBA00023002"/>
    </source>
</evidence>
<organism evidence="3">
    <name type="scientific">Gibberella zeae</name>
    <name type="common">Wheat head blight fungus</name>
    <name type="synonym">Fusarium graminearum</name>
    <dbReference type="NCBI Taxonomy" id="5518"/>
    <lineage>
        <taxon>Eukaryota</taxon>
        <taxon>Fungi</taxon>
        <taxon>Dikarya</taxon>
        <taxon>Ascomycota</taxon>
        <taxon>Pezizomycotina</taxon>
        <taxon>Sordariomycetes</taxon>
        <taxon>Hypocreomycetidae</taxon>
        <taxon>Hypocreales</taxon>
        <taxon>Nectriaceae</taxon>
        <taxon>Fusarium</taxon>
    </lineage>
</organism>
<gene>
    <name evidence="3" type="ORF">FUG_LOCUS456575</name>
</gene>
<keyword evidence="2" id="KW-0560">Oxidoreductase</keyword>
<dbReference type="InterPro" id="IPR002347">
    <property type="entry name" value="SDR_fam"/>
</dbReference>
<name>A0A4E9EGI9_GIBZA</name>
<dbReference type="SUPFAM" id="SSF51735">
    <property type="entry name" value="NAD(P)-binding Rossmann-fold domains"/>
    <property type="match status" value="1"/>
</dbReference>
<evidence type="ECO:0008006" key="4">
    <source>
        <dbReference type="Google" id="ProtNLM"/>
    </source>
</evidence>
<dbReference type="Gene3D" id="3.40.50.720">
    <property type="entry name" value="NAD(P)-binding Rossmann-like Domain"/>
    <property type="match status" value="1"/>
</dbReference>
<evidence type="ECO:0000313" key="3">
    <source>
        <dbReference type="EMBL" id="VIO61846.1"/>
    </source>
</evidence>
<dbReference type="EMBL" id="CAAKMV010000154">
    <property type="protein sequence ID" value="VIO61846.1"/>
    <property type="molecule type" value="Genomic_DNA"/>
</dbReference>
<dbReference type="Pfam" id="PF00106">
    <property type="entry name" value="adh_short"/>
    <property type="match status" value="1"/>
</dbReference>
<dbReference type="AlphaFoldDB" id="A0A4E9EGI9"/>
<protein>
    <recommendedName>
        <fullName evidence="4">Short chain type dehydrogenase</fullName>
    </recommendedName>
</protein>
<dbReference type="PANTHER" id="PTHR43669">
    <property type="entry name" value="5-KETO-D-GLUCONATE 5-REDUCTASE"/>
    <property type="match status" value="1"/>
</dbReference>
<evidence type="ECO:0000256" key="1">
    <source>
        <dbReference type="ARBA" id="ARBA00006484"/>
    </source>
</evidence>
<dbReference type="InterPro" id="IPR036291">
    <property type="entry name" value="NAD(P)-bd_dom_sf"/>
</dbReference>
<dbReference type="GO" id="GO:0016491">
    <property type="term" value="F:oxidoreductase activity"/>
    <property type="evidence" value="ECO:0007669"/>
    <property type="project" value="UniProtKB-KW"/>
</dbReference>
<dbReference type="PANTHER" id="PTHR43669:SF4">
    <property type="entry name" value="SHORT-CHAIN DEHYDROGENASE"/>
    <property type="match status" value="1"/>
</dbReference>
<comment type="similarity">
    <text evidence="1">Belongs to the short-chain dehydrogenases/reductases (SDR) family.</text>
</comment>
<proteinExistence type="inferred from homology"/>
<reference evidence="3" key="1">
    <citation type="submission" date="2019-04" db="EMBL/GenBank/DDBJ databases">
        <authorList>
            <person name="Melise S."/>
            <person name="Noan J."/>
            <person name="Okalmin O."/>
        </authorList>
    </citation>
    <scope>NUCLEOTIDE SEQUENCE</scope>
    <source>
        <strain evidence="3">FN9</strain>
    </source>
</reference>